<name>A0A8S1DCQ3_9INSE</name>
<dbReference type="Proteomes" id="UP000494165">
    <property type="component" value="Unassembled WGS sequence"/>
</dbReference>
<keyword evidence="2" id="KW-1185">Reference proteome</keyword>
<reference evidence="1 2" key="1">
    <citation type="submission" date="2020-04" db="EMBL/GenBank/DDBJ databases">
        <authorList>
            <person name="Alioto T."/>
            <person name="Alioto T."/>
            <person name="Gomez Garrido J."/>
        </authorList>
    </citation>
    <scope>NUCLEOTIDE SEQUENCE [LARGE SCALE GENOMIC DNA]</scope>
</reference>
<gene>
    <name evidence="1" type="ORF">CLODIP_2_CD04160</name>
</gene>
<dbReference type="OrthoDB" id="10261433at2759"/>
<evidence type="ECO:0000313" key="2">
    <source>
        <dbReference type="Proteomes" id="UP000494165"/>
    </source>
</evidence>
<accession>A0A8S1DCQ3</accession>
<sequence>MIRMFSGTSVCRVGLNQKALTKLLSTTIMPEMPPCDHKPGTYEGPDYTKVQSIKKQNIVPCILSYYKKPLLLHEGHMQWLFDHTGKRYLDML</sequence>
<dbReference type="EMBL" id="CADEPI010000177">
    <property type="protein sequence ID" value="CAB3379006.1"/>
    <property type="molecule type" value="Genomic_DNA"/>
</dbReference>
<dbReference type="AlphaFoldDB" id="A0A8S1DCQ3"/>
<comment type="caution">
    <text evidence="1">The sequence shown here is derived from an EMBL/GenBank/DDBJ whole genome shotgun (WGS) entry which is preliminary data.</text>
</comment>
<evidence type="ECO:0000313" key="1">
    <source>
        <dbReference type="EMBL" id="CAB3379006.1"/>
    </source>
</evidence>
<proteinExistence type="predicted"/>
<organism evidence="1 2">
    <name type="scientific">Cloeon dipterum</name>
    <dbReference type="NCBI Taxonomy" id="197152"/>
    <lineage>
        <taxon>Eukaryota</taxon>
        <taxon>Metazoa</taxon>
        <taxon>Ecdysozoa</taxon>
        <taxon>Arthropoda</taxon>
        <taxon>Hexapoda</taxon>
        <taxon>Insecta</taxon>
        <taxon>Pterygota</taxon>
        <taxon>Palaeoptera</taxon>
        <taxon>Ephemeroptera</taxon>
        <taxon>Pisciforma</taxon>
        <taxon>Baetidae</taxon>
        <taxon>Cloeon</taxon>
    </lineage>
</organism>
<protein>
    <submittedName>
        <fullName evidence="1">Uncharacterized protein</fullName>
    </submittedName>
</protein>